<gene>
    <name evidence="4" type="ORF">LTR84_010186</name>
</gene>
<dbReference type="Gene3D" id="3.40.50.720">
    <property type="entry name" value="NAD(P)-binding Rossmann-like Domain"/>
    <property type="match status" value="1"/>
</dbReference>
<dbReference type="GeneID" id="89978344"/>
<dbReference type="SUPFAM" id="SSF51735">
    <property type="entry name" value="NAD(P)-binding Rossmann-fold domains"/>
    <property type="match status" value="1"/>
</dbReference>
<reference evidence="4 5" key="1">
    <citation type="submission" date="2023-08" db="EMBL/GenBank/DDBJ databases">
        <title>Black Yeasts Isolated from many extreme environments.</title>
        <authorList>
            <person name="Coleine C."/>
            <person name="Stajich J.E."/>
            <person name="Selbmann L."/>
        </authorList>
    </citation>
    <scope>NUCLEOTIDE SEQUENCE [LARGE SCALE GENOMIC DNA]</scope>
    <source>
        <strain evidence="4 5">CCFEE 5792</strain>
    </source>
</reference>
<dbReference type="EMBL" id="JAVRRD010000040">
    <property type="protein sequence ID" value="KAK5045038.1"/>
    <property type="molecule type" value="Genomic_DNA"/>
</dbReference>
<evidence type="ECO:0000313" key="5">
    <source>
        <dbReference type="Proteomes" id="UP001358417"/>
    </source>
</evidence>
<sequence length="298" mass="31971">MASRLKFRQKLEGTRVLIIGGSSGFGFGVAEGCMEWGVAHLSIASSSEKRVTEAISRLRQSYPDATTEIKGHACDLSNESTIDANIKTLFAAIGTLDHLVFTAGDAPPTRDNSDLDMQFIKNAGMVRFFAPLLVAAYGRESIATRPESSITLTTGVSGERPIPGWPVACSYLAGLHGMTRSLALDLKPIRVNLVSPGAANTEMWDVLDDATRSETMESLARATTTGRVGAVEDIAEAYLYSMRDANLSGAIISTNGGRCASNWYLEIQGKAEIDNYIEGALPELAAKTTFFFMGIVLC</sequence>
<organism evidence="4 5">
    <name type="scientific">Exophiala bonariae</name>
    <dbReference type="NCBI Taxonomy" id="1690606"/>
    <lineage>
        <taxon>Eukaryota</taxon>
        <taxon>Fungi</taxon>
        <taxon>Dikarya</taxon>
        <taxon>Ascomycota</taxon>
        <taxon>Pezizomycotina</taxon>
        <taxon>Eurotiomycetes</taxon>
        <taxon>Chaetothyriomycetidae</taxon>
        <taxon>Chaetothyriales</taxon>
        <taxon>Herpotrichiellaceae</taxon>
        <taxon>Exophiala</taxon>
    </lineage>
</organism>
<dbReference type="GO" id="GO:0016491">
    <property type="term" value="F:oxidoreductase activity"/>
    <property type="evidence" value="ECO:0007669"/>
    <property type="project" value="UniProtKB-KW"/>
</dbReference>
<proteinExistence type="inferred from homology"/>
<evidence type="ECO:0000256" key="2">
    <source>
        <dbReference type="ARBA" id="ARBA00022857"/>
    </source>
</evidence>
<dbReference type="PANTHER" id="PTHR43477">
    <property type="entry name" value="DIHYDROANTICAPSIN 7-DEHYDROGENASE"/>
    <property type="match status" value="1"/>
</dbReference>
<accession>A0AAV9MTV1</accession>
<dbReference type="InterPro" id="IPR002347">
    <property type="entry name" value="SDR_fam"/>
</dbReference>
<protein>
    <submittedName>
        <fullName evidence="4">Uncharacterized protein</fullName>
    </submittedName>
</protein>
<dbReference type="RefSeq" id="XP_064700677.1">
    <property type="nucleotide sequence ID" value="XM_064853723.1"/>
</dbReference>
<keyword evidence="5" id="KW-1185">Reference proteome</keyword>
<dbReference type="PRINTS" id="PR00081">
    <property type="entry name" value="GDHRDH"/>
</dbReference>
<dbReference type="Pfam" id="PF23441">
    <property type="entry name" value="SDR"/>
    <property type="match status" value="1"/>
</dbReference>
<dbReference type="Proteomes" id="UP001358417">
    <property type="component" value="Unassembled WGS sequence"/>
</dbReference>
<dbReference type="InterPro" id="IPR051122">
    <property type="entry name" value="SDR_DHRS6-like"/>
</dbReference>
<dbReference type="InterPro" id="IPR057571">
    <property type="entry name" value="SDR_PhqE-like"/>
</dbReference>
<evidence type="ECO:0000256" key="1">
    <source>
        <dbReference type="ARBA" id="ARBA00006484"/>
    </source>
</evidence>
<evidence type="ECO:0000313" key="4">
    <source>
        <dbReference type="EMBL" id="KAK5045038.1"/>
    </source>
</evidence>
<name>A0AAV9MTV1_9EURO</name>
<keyword evidence="3" id="KW-0560">Oxidoreductase</keyword>
<dbReference type="InterPro" id="IPR036291">
    <property type="entry name" value="NAD(P)-bd_dom_sf"/>
</dbReference>
<comment type="caution">
    <text evidence="4">The sequence shown here is derived from an EMBL/GenBank/DDBJ whole genome shotgun (WGS) entry which is preliminary data.</text>
</comment>
<evidence type="ECO:0000256" key="3">
    <source>
        <dbReference type="ARBA" id="ARBA00023002"/>
    </source>
</evidence>
<dbReference type="PANTHER" id="PTHR43477:SF1">
    <property type="entry name" value="DIHYDROANTICAPSIN 7-DEHYDROGENASE"/>
    <property type="match status" value="1"/>
</dbReference>
<dbReference type="AlphaFoldDB" id="A0AAV9MTV1"/>
<keyword evidence="2" id="KW-0521">NADP</keyword>
<comment type="similarity">
    <text evidence="1">Belongs to the short-chain dehydrogenases/reductases (SDR) family.</text>
</comment>